<protein>
    <submittedName>
        <fullName evidence="2">Uncharacterized protein</fullName>
    </submittedName>
</protein>
<dbReference type="EMBL" id="JABWUV010000019">
    <property type="protein sequence ID" value="KAF6286009.1"/>
    <property type="molecule type" value="Genomic_DNA"/>
</dbReference>
<evidence type="ECO:0000313" key="3">
    <source>
        <dbReference type="Proteomes" id="UP000527355"/>
    </source>
</evidence>
<evidence type="ECO:0000256" key="1">
    <source>
        <dbReference type="SAM" id="MobiDB-lite"/>
    </source>
</evidence>
<feature type="compositionally biased region" description="Low complexity" evidence="1">
    <location>
        <begin position="48"/>
        <end position="60"/>
    </location>
</feature>
<feature type="region of interest" description="Disordered" evidence="1">
    <location>
        <begin position="27"/>
        <end position="135"/>
    </location>
</feature>
<gene>
    <name evidence="2" type="ORF">mMyoMyo1_009559</name>
</gene>
<evidence type="ECO:0000313" key="2">
    <source>
        <dbReference type="EMBL" id="KAF6286009.1"/>
    </source>
</evidence>
<accession>A0A7J7SCD1</accession>
<organism evidence="2 3">
    <name type="scientific">Myotis myotis</name>
    <name type="common">Greater mouse-eared bat</name>
    <name type="synonym">Vespertilio myotis</name>
    <dbReference type="NCBI Taxonomy" id="51298"/>
    <lineage>
        <taxon>Eukaryota</taxon>
        <taxon>Metazoa</taxon>
        <taxon>Chordata</taxon>
        <taxon>Craniata</taxon>
        <taxon>Vertebrata</taxon>
        <taxon>Euteleostomi</taxon>
        <taxon>Mammalia</taxon>
        <taxon>Eutheria</taxon>
        <taxon>Laurasiatheria</taxon>
        <taxon>Chiroptera</taxon>
        <taxon>Yangochiroptera</taxon>
        <taxon>Vespertilionidae</taxon>
        <taxon>Myotis</taxon>
    </lineage>
</organism>
<keyword evidence="3" id="KW-1185">Reference proteome</keyword>
<reference evidence="2 3" key="1">
    <citation type="journal article" date="2020" name="Nature">
        <title>Six reference-quality genomes reveal evolution of bat adaptations.</title>
        <authorList>
            <person name="Jebb D."/>
            <person name="Huang Z."/>
            <person name="Pippel M."/>
            <person name="Hughes G.M."/>
            <person name="Lavrichenko K."/>
            <person name="Devanna P."/>
            <person name="Winkler S."/>
            <person name="Jermiin L.S."/>
            <person name="Skirmuntt E.C."/>
            <person name="Katzourakis A."/>
            <person name="Burkitt-Gray L."/>
            <person name="Ray D.A."/>
            <person name="Sullivan K.A.M."/>
            <person name="Roscito J.G."/>
            <person name="Kirilenko B.M."/>
            <person name="Davalos L.M."/>
            <person name="Corthals A.P."/>
            <person name="Power M.L."/>
            <person name="Jones G."/>
            <person name="Ransome R.D."/>
            <person name="Dechmann D.K.N."/>
            <person name="Locatelli A.G."/>
            <person name="Puechmaille S.J."/>
            <person name="Fedrigo O."/>
            <person name="Jarvis E.D."/>
            <person name="Hiller M."/>
            <person name="Vernes S.C."/>
            <person name="Myers E.W."/>
            <person name="Teeling E.C."/>
        </authorList>
    </citation>
    <scope>NUCLEOTIDE SEQUENCE [LARGE SCALE GENOMIC DNA]</scope>
    <source>
        <strain evidence="2">MMyoMyo1</strain>
        <tissue evidence="2">Flight muscle</tissue>
    </source>
</reference>
<proteinExistence type="predicted"/>
<dbReference type="Proteomes" id="UP000527355">
    <property type="component" value="Unassembled WGS sequence"/>
</dbReference>
<name>A0A7J7SCD1_MYOMY</name>
<comment type="caution">
    <text evidence="2">The sequence shown here is derived from an EMBL/GenBank/DDBJ whole genome shotgun (WGS) entry which is preliminary data.</text>
</comment>
<dbReference type="AlphaFoldDB" id="A0A7J7SCD1"/>
<feature type="compositionally biased region" description="Polar residues" evidence="1">
    <location>
        <begin position="101"/>
        <end position="117"/>
    </location>
</feature>
<sequence>MNWPTRLPCGRSEVHKSTSLPAVFASQGAAAPVTSPGRGWGTPPCRSLPGLAHLAGAPLPSREWGRRAPSHPASPGGRERAQGQHRSLGTQHVPRGKGSSWIENLSLESSPRSSNFQGELPAAPEKKAATASRNRVSGKAAFLKKLHVAGLWHGPEPG</sequence>